<sequence>MWANAANQHVVAVKQQMVSSNGGGNIFIGLANKVHCFCGGDVFQHDLELREIGHDRR</sequence>
<proteinExistence type="predicted"/>
<dbReference type="Proteomes" id="UP000046067">
    <property type="component" value="Unassembled WGS sequence"/>
</dbReference>
<gene>
    <name evidence="1" type="ORF">ERS013201_02829</name>
</gene>
<dbReference type="EMBL" id="CWQJ01000020">
    <property type="protein sequence ID" value="CSC52198.1"/>
    <property type="molecule type" value="Genomic_DNA"/>
</dbReference>
<evidence type="ECO:0000313" key="2">
    <source>
        <dbReference type="Proteomes" id="UP000046067"/>
    </source>
</evidence>
<organism evidence="1 2">
    <name type="scientific">Vibrio cholerae</name>
    <dbReference type="NCBI Taxonomy" id="666"/>
    <lineage>
        <taxon>Bacteria</taxon>
        <taxon>Pseudomonadati</taxon>
        <taxon>Pseudomonadota</taxon>
        <taxon>Gammaproteobacteria</taxon>
        <taxon>Vibrionales</taxon>
        <taxon>Vibrionaceae</taxon>
        <taxon>Vibrio</taxon>
    </lineage>
</organism>
<protein>
    <submittedName>
        <fullName evidence="1">Uncharacterized protein</fullName>
    </submittedName>
</protein>
<evidence type="ECO:0000313" key="1">
    <source>
        <dbReference type="EMBL" id="CSC52198.1"/>
    </source>
</evidence>
<accession>A0A655YXQ1</accession>
<dbReference type="AlphaFoldDB" id="A0A655YXQ1"/>
<name>A0A655YXQ1_VIBCL</name>
<reference evidence="1 2" key="1">
    <citation type="submission" date="2015-07" db="EMBL/GenBank/DDBJ databases">
        <authorList>
            <consortium name="Pathogen Informatics"/>
        </authorList>
    </citation>
    <scope>NUCLEOTIDE SEQUENCE [LARGE SCALE GENOMIC DNA]</scope>
    <source>
        <strain evidence="1 2">A325</strain>
    </source>
</reference>